<dbReference type="Pfam" id="PF05758">
    <property type="entry name" value="Ycf1"/>
    <property type="match status" value="1"/>
</dbReference>
<name>A0A2I0VIH8_9ASPA</name>
<dbReference type="InterPro" id="IPR008896">
    <property type="entry name" value="TIC214"/>
</dbReference>
<protein>
    <submittedName>
        <fullName evidence="1">Membrane protein ycf1</fullName>
    </submittedName>
</protein>
<reference evidence="1 2" key="1">
    <citation type="journal article" date="2016" name="Sci. Rep.">
        <title>The Dendrobium catenatum Lindl. genome sequence provides insights into polysaccharide synthase, floral development and adaptive evolution.</title>
        <authorList>
            <person name="Zhang G.Q."/>
            <person name="Xu Q."/>
            <person name="Bian C."/>
            <person name="Tsai W.C."/>
            <person name="Yeh C.M."/>
            <person name="Liu K.W."/>
            <person name="Yoshida K."/>
            <person name="Zhang L.S."/>
            <person name="Chang S.B."/>
            <person name="Chen F."/>
            <person name="Shi Y."/>
            <person name="Su Y.Y."/>
            <person name="Zhang Y.Q."/>
            <person name="Chen L.J."/>
            <person name="Yin Y."/>
            <person name="Lin M."/>
            <person name="Huang H."/>
            <person name="Deng H."/>
            <person name="Wang Z.W."/>
            <person name="Zhu S.L."/>
            <person name="Zhao X."/>
            <person name="Deng C."/>
            <person name="Niu S.C."/>
            <person name="Huang J."/>
            <person name="Wang M."/>
            <person name="Liu G.H."/>
            <person name="Yang H.J."/>
            <person name="Xiao X.J."/>
            <person name="Hsiao Y.Y."/>
            <person name="Wu W.L."/>
            <person name="Chen Y.Y."/>
            <person name="Mitsuda N."/>
            <person name="Ohme-Takagi M."/>
            <person name="Luo Y.B."/>
            <person name="Van de Peer Y."/>
            <person name="Liu Z.J."/>
        </authorList>
    </citation>
    <scope>NUCLEOTIDE SEQUENCE [LARGE SCALE GENOMIC DNA]</scope>
    <source>
        <tissue evidence="1">The whole plant</tissue>
    </source>
</reference>
<dbReference type="EMBL" id="KZ503506">
    <property type="protein sequence ID" value="PKU63220.1"/>
    <property type="molecule type" value="Genomic_DNA"/>
</dbReference>
<accession>A0A2I0VIH8</accession>
<evidence type="ECO:0000313" key="1">
    <source>
        <dbReference type="EMBL" id="PKU63220.1"/>
    </source>
</evidence>
<keyword evidence="2" id="KW-1185">Reference proteome</keyword>
<dbReference type="STRING" id="906689.A0A2I0VIH8"/>
<organism evidence="1 2">
    <name type="scientific">Dendrobium catenatum</name>
    <dbReference type="NCBI Taxonomy" id="906689"/>
    <lineage>
        <taxon>Eukaryota</taxon>
        <taxon>Viridiplantae</taxon>
        <taxon>Streptophyta</taxon>
        <taxon>Embryophyta</taxon>
        <taxon>Tracheophyta</taxon>
        <taxon>Spermatophyta</taxon>
        <taxon>Magnoliopsida</taxon>
        <taxon>Liliopsida</taxon>
        <taxon>Asparagales</taxon>
        <taxon>Orchidaceae</taxon>
        <taxon>Epidendroideae</taxon>
        <taxon>Malaxideae</taxon>
        <taxon>Dendrobiinae</taxon>
        <taxon>Dendrobium</taxon>
    </lineage>
</organism>
<gene>
    <name evidence="1" type="primary">ycf1</name>
    <name evidence="1" type="ORF">MA16_Dca011193</name>
</gene>
<dbReference type="Proteomes" id="UP000233837">
    <property type="component" value="Unassembled WGS sequence"/>
</dbReference>
<dbReference type="AlphaFoldDB" id="A0A2I0VIH8"/>
<sequence>MIFISIYYAPLHLAFVRPHKITVLVLPSLLFHFFYLPPEIQCVISTFNVYS</sequence>
<dbReference type="GO" id="GO:0016020">
    <property type="term" value="C:membrane"/>
    <property type="evidence" value="ECO:0007669"/>
    <property type="project" value="InterPro"/>
</dbReference>
<reference evidence="1 2" key="2">
    <citation type="journal article" date="2017" name="Nature">
        <title>The Apostasia genome and the evolution of orchids.</title>
        <authorList>
            <person name="Zhang G.Q."/>
            <person name="Liu K.W."/>
            <person name="Li Z."/>
            <person name="Lohaus R."/>
            <person name="Hsiao Y.Y."/>
            <person name="Niu S.C."/>
            <person name="Wang J.Y."/>
            <person name="Lin Y.C."/>
            <person name="Xu Q."/>
            <person name="Chen L.J."/>
            <person name="Yoshida K."/>
            <person name="Fujiwara S."/>
            <person name="Wang Z.W."/>
            <person name="Zhang Y.Q."/>
            <person name="Mitsuda N."/>
            <person name="Wang M."/>
            <person name="Liu G.H."/>
            <person name="Pecoraro L."/>
            <person name="Huang H.X."/>
            <person name="Xiao X.J."/>
            <person name="Lin M."/>
            <person name="Wu X.Y."/>
            <person name="Wu W.L."/>
            <person name="Chen Y.Y."/>
            <person name="Chang S.B."/>
            <person name="Sakamoto S."/>
            <person name="Ohme-Takagi M."/>
            <person name="Yagi M."/>
            <person name="Zeng S.J."/>
            <person name="Shen C.Y."/>
            <person name="Yeh C.M."/>
            <person name="Luo Y.B."/>
            <person name="Tsai W.C."/>
            <person name="Van de Peer Y."/>
            <person name="Liu Z.J."/>
        </authorList>
    </citation>
    <scope>NUCLEOTIDE SEQUENCE [LARGE SCALE GENOMIC DNA]</scope>
    <source>
        <tissue evidence="1">The whole plant</tissue>
    </source>
</reference>
<proteinExistence type="predicted"/>
<evidence type="ECO:0000313" key="2">
    <source>
        <dbReference type="Proteomes" id="UP000233837"/>
    </source>
</evidence>